<dbReference type="RefSeq" id="WP_091147924.1">
    <property type="nucleotide sequence ID" value="NZ_FNAI01000003.1"/>
</dbReference>
<keyword evidence="2" id="KW-0808">Transferase</keyword>
<dbReference type="InterPro" id="IPR001451">
    <property type="entry name" value="Hexapep"/>
</dbReference>
<dbReference type="EMBL" id="FNAI01000003">
    <property type="protein sequence ID" value="SDD95887.1"/>
    <property type="molecule type" value="Genomic_DNA"/>
</dbReference>
<sequence>MKQFVISFFRFIGFLVSYIFPPTLNGRFKLLISSLKSGYIKKSFKKCGKNFTIEYPFYHIGLSCISIGNNFYSFAGLRLEAHKIHLGHRFSPMILIGDNVSINYDCHIGCINNIQIGNNVLIASKVFITDHFHGSADSESIKLPPSERTVISKGPVIIEDNVWIGEGVAILPNVTIGKNSIIGANAVVTKSFPKNSVIGGNPAKLIKTIA</sequence>
<evidence type="ECO:0000256" key="1">
    <source>
        <dbReference type="SAM" id="Phobius"/>
    </source>
</evidence>
<protein>
    <submittedName>
        <fullName evidence="2">Transferase hexapeptide (Six repeat-containing protein)</fullName>
    </submittedName>
</protein>
<keyword evidence="1" id="KW-0812">Transmembrane</keyword>
<dbReference type="SUPFAM" id="SSF51161">
    <property type="entry name" value="Trimeric LpxA-like enzymes"/>
    <property type="match status" value="1"/>
</dbReference>
<reference evidence="2 3" key="1">
    <citation type="submission" date="2016-10" db="EMBL/GenBank/DDBJ databases">
        <authorList>
            <person name="de Groot N.N."/>
        </authorList>
    </citation>
    <scope>NUCLEOTIDE SEQUENCE [LARGE SCALE GENOMIC DNA]</scope>
    <source>
        <strain evidence="2 3">47C3B</strain>
    </source>
</reference>
<accession>A0A1G6Z1V1</accession>
<dbReference type="PANTHER" id="PTHR23416">
    <property type="entry name" value="SIALIC ACID SYNTHASE-RELATED"/>
    <property type="match status" value="1"/>
</dbReference>
<dbReference type="OrthoDB" id="9801697at2"/>
<dbReference type="CDD" id="cd04647">
    <property type="entry name" value="LbH_MAT_like"/>
    <property type="match status" value="1"/>
</dbReference>
<keyword evidence="1" id="KW-0472">Membrane</keyword>
<gene>
    <name evidence="2" type="ORF">SAMN05216464_103161</name>
</gene>
<organism evidence="2 3">
    <name type="scientific">Mucilaginibacter pineti</name>
    <dbReference type="NCBI Taxonomy" id="1391627"/>
    <lineage>
        <taxon>Bacteria</taxon>
        <taxon>Pseudomonadati</taxon>
        <taxon>Bacteroidota</taxon>
        <taxon>Sphingobacteriia</taxon>
        <taxon>Sphingobacteriales</taxon>
        <taxon>Sphingobacteriaceae</taxon>
        <taxon>Mucilaginibacter</taxon>
    </lineage>
</organism>
<dbReference type="PANTHER" id="PTHR23416:SF78">
    <property type="entry name" value="LIPOPOLYSACCHARIDE BIOSYNTHESIS O-ACETYL TRANSFERASE WBBJ-RELATED"/>
    <property type="match status" value="1"/>
</dbReference>
<dbReference type="Pfam" id="PF00132">
    <property type="entry name" value="Hexapep"/>
    <property type="match status" value="1"/>
</dbReference>
<proteinExistence type="predicted"/>
<keyword evidence="3" id="KW-1185">Reference proteome</keyword>
<dbReference type="InterPro" id="IPR011004">
    <property type="entry name" value="Trimer_LpxA-like_sf"/>
</dbReference>
<evidence type="ECO:0000313" key="2">
    <source>
        <dbReference type="EMBL" id="SDD95887.1"/>
    </source>
</evidence>
<evidence type="ECO:0000313" key="3">
    <source>
        <dbReference type="Proteomes" id="UP000199072"/>
    </source>
</evidence>
<keyword evidence="1" id="KW-1133">Transmembrane helix</keyword>
<dbReference type="Gene3D" id="2.160.10.10">
    <property type="entry name" value="Hexapeptide repeat proteins"/>
    <property type="match status" value="1"/>
</dbReference>
<feature type="transmembrane region" description="Helical" evidence="1">
    <location>
        <begin position="6"/>
        <end position="24"/>
    </location>
</feature>
<name>A0A1G6Z1V1_9SPHI</name>
<dbReference type="GO" id="GO:0016740">
    <property type="term" value="F:transferase activity"/>
    <property type="evidence" value="ECO:0007669"/>
    <property type="project" value="UniProtKB-KW"/>
</dbReference>
<dbReference type="AlphaFoldDB" id="A0A1G6Z1V1"/>
<dbReference type="InterPro" id="IPR051159">
    <property type="entry name" value="Hexapeptide_acetyltransf"/>
</dbReference>
<dbReference type="STRING" id="1391627.SAMN05216464_103161"/>
<dbReference type="Proteomes" id="UP000199072">
    <property type="component" value="Unassembled WGS sequence"/>
</dbReference>